<dbReference type="PRINTS" id="PR01011">
    <property type="entry name" value="GLUTPROXDASE"/>
</dbReference>
<evidence type="ECO:0000256" key="1">
    <source>
        <dbReference type="ARBA" id="ARBA00006926"/>
    </source>
</evidence>
<dbReference type="InterPro" id="IPR029759">
    <property type="entry name" value="GPX_AS"/>
</dbReference>
<dbReference type="InterPro" id="IPR000889">
    <property type="entry name" value="Glutathione_peroxidase"/>
</dbReference>
<comment type="caution">
    <text evidence="6">The sequence shown here is derived from an EMBL/GenBank/DDBJ whole genome shotgun (WGS) entry which is preliminary data.</text>
</comment>
<dbReference type="PIRSF" id="PIRSF000303">
    <property type="entry name" value="Glutathion_perox"/>
    <property type="match status" value="1"/>
</dbReference>
<dbReference type="PROSITE" id="PS51352">
    <property type="entry name" value="THIOREDOXIN_2"/>
    <property type="match status" value="1"/>
</dbReference>
<evidence type="ECO:0000313" key="6">
    <source>
        <dbReference type="EMBL" id="MEQ6292347.1"/>
    </source>
</evidence>
<dbReference type="PROSITE" id="PS51355">
    <property type="entry name" value="GLUTATHIONE_PEROXID_3"/>
    <property type="match status" value="1"/>
</dbReference>
<keyword evidence="3 4" id="KW-0560">Oxidoreductase</keyword>
<evidence type="ECO:0000256" key="2">
    <source>
        <dbReference type="ARBA" id="ARBA00022559"/>
    </source>
</evidence>
<dbReference type="RefSeq" id="WP_349590492.1">
    <property type="nucleotide sequence ID" value="NZ_JBEFLD010000010.1"/>
</dbReference>
<dbReference type="EMBL" id="JBEFLD010000010">
    <property type="protein sequence ID" value="MEQ6292347.1"/>
    <property type="molecule type" value="Genomic_DNA"/>
</dbReference>
<dbReference type="InterPro" id="IPR013766">
    <property type="entry name" value="Thioredoxin_domain"/>
</dbReference>
<protein>
    <recommendedName>
        <fullName evidence="4">Glutathione peroxidase</fullName>
    </recommendedName>
</protein>
<dbReference type="PANTHER" id="PTHR11592:SF78">
    <property type="entry name" value="GLUTATHIONE PEROXIDASE"/>
    <property type="match status" value="1"/>
</dbReference>
<evidence type="ECO:0000256" key="3">
    <source>
        <dbReference type="ARBA" id="ARBA00023002"/>
    </source>
</evidence>
<keyword evidence="2 4" id="KW-0575">Peroxidase</keyword>
<dbReference type="PROSITE" id="PS00763">
    <property type="entry name" value="GLUTATHIONE_PEROXID_2"/>
    <property type="match status" value="1"/>
</dbReference>
<dbReference type="PROSITE" id="PS00460">
    <property type="entry name" value="GLUTATHIONE_PEROXID_1"/>
    <property type="match status" value="1"/>
</dbReference>
<gene>
    <name evidence="6" type="ORF">ABNW52_17180</name>
</gene>
<name>A0ABV1M825_9NEIS</name>
<dbReference type="SUPFAM" id="SSF52833">
    <property type="entry name" value="Thioredoxin-like"/>
    <property type="match status" value="1"/>
</dbReference>
<accession>A0ABV1M825</accession>
<comment type="similarity">
    <text evidence="1 4">Belongs to the glutathione peroxidase family.</text>
</comment>
<dbReference type="Gene3D" id="3.40.30.10">
    <property type="entry name" value="Glutaredoxin"/>
    <property type="match status" value="1"/>
</dbReference>
<dbReference type="Pfam" id="PF00255">
    <property type="entry name" value="GSHPx"/>
    <property type="match status" value="1"/>
</dbReference>
<evidence type="ECO:0000259" key="5">
    <source>
        <dbReference type="PROSITE" id="PS51352"/>
    </source>
</evidence>
<keyword evidence="7" id="KW-1185">Reference proteome</keyword>
<proteinExistence type="inferred from homology"/>
<dbReference type="CDD" id="cd00340">
    <property type="entry name" value="GSH_Peroxidase"/>
    <property type="match status" value="1"/>
</dbReference>
<sequence>MTTLANFTANLGDGRQQPLADYLGQVVLIVNTASECGYTRQYAGLQELQEALVTRGFTVLGFPCNQFGGQEPGEAAEIEAFCSTRFGVAFPLFAKGDVNGAAASPLWQWLTGAANGHPHPVKWNFTKFLIDRRGRLVKRYEPAAEPHELLPDIEVLLNAAG</sequence>
<dbReference type="InterPro" id="IPR029760">
    <property type="entry name" value="GPX_CS"/>
</dbReference>
<evidence type="ECO:0000313" key="7">
    <source>
        <dbReference type="Proteomes" id="UP001433638"/>
    </source>
</evidence>
<dbReference type="PANTHER" id="PTHR11592">
    <property type="entry name" value="GLUTATHIONE PEROXIDASE"/>
    <property type="match status" value="1"/>
</dbReference>
<evidence type="ECO:0000256" key="4">
    <source>
        <dbReference type="RuleBase" id="RU000499"/>
    </source>
</evidence>
<reference evidence="6" key="1">
    <citation type="submission" date="2024-06" db="EMBL/GenBank/DDBJ databases">
        <title>Genome sequence of Vogesella sp. MAHUQ-64.</title>
        <authorList>
            <person name="Huq M.A."/>
        </authorList>
    </citation>
    <scope>NUCLEOTIDE SEQUENCE</scope>
    <source>
        <strain evidence="6">MAHUQ-64</strain>
    </source>
</reference>
<dbReference type="Proteomes" id="UP001433638">
    <property type="component" value="Unassembled WGS sequence"/>
</dbReference>
<dbReference type="GO" id="GO:0004601">
    <property type="term" value="F:peroxidase activity"/>
    <property type="evidence" value="ECO:0007669"/>
    <property type="project" value="UniProtKB-KW"/>
</dbReference>
<organism evidence="6 7">
    <name type="scientific">Vogesella oryzagri</name>
    <dbReference type="NCBI Taxonomy" id="3160864"/>
    <lineage>
        <taxon>Bacteria</taxon>
        <taxon>Pseudomonadati</taxon>
        <taxon>Pseudomonadota</taxon>
        <taxon>Betaproteobacteria</taxon>
        <taxon>Neisseriales</taxon>
        <taxon>Chromobacteriaceae</taxon>
        <taxon>Vogesella</taxon>
    </lineage>
</organism>
<dbReference type="InterPro" id="IPR036249">
    <property type="entry name" value="Thioredoxin-like_sf"/>
</dbReference>
<feature type="domain" description="Thioredoxin" evidence="5">
    <location>
        <begin position="1"/>
        <end position="158"/>
    </location>
</feature>